<gene>
    <name evidence="2" type="ORF">GCM10011572_19090</name>
    <name evidence="3" type="ORF">GM672_04235</name>
</gene>
<evidence type="ECO:0000313" key="5">
    <source>
        <dbReference type="Proteomes" id="UP000622638"/>
    </source>
</evidence>
<dbReference type="Proteomes" id="UP000430634">
    <property type="component" value="Unassembled WGS sequence"/>
</dbReference>
<sequence>MNKILISAGVALSIVVAGLAPAMAQVNEPSVPVPAPARATATYDLKAHEFDDYAYSYRLSNGQVAEFTEQNNRYFVVVRNHASGQAVQALNASRSRPVQLLAVGPGRFVTRGGVEMSFANDGDMVTIANFERLPAAKVAMADAGKPVVAFR</sequence>
<evidence type="ECO:0000313" key="3">
    <source>
        <dbReference type="EMBL" id="MTV51938.1"/>
    </source>
</evidence>
<proteinExistence type="predicted"/>
<reference evidence="2" key="1">
    <citation type="journal article" date="2014" name="Int. J. Syst. Evol. Microbiol.">
        <title>Complete genome of a new Firmicutes species belonging to the dominant human colonic microbiota ('Ruminococcus bicirculans') reveals two chromosomes and a selective capacity to utilize plant glucans.</title>
        <authorList>
            <consortium name="NISC Comparative Sequencing Program"/>
            <person name="Wegmann U."/>
            <person name="Louis P."/>
            <person name="Goesmann A."/>
            <person name="Henrissat B."/>
            <person name="Duncan S.H."/>
            <person name="Flint H.J."/>
        </authorList>
    </citation>
    <scope>NUCLEOTIDE SEQUENCE</scope>
    <source>
        <strain evidence="2">CGMCC 1.15931</strain>
    </source>
</reference>
<comment type="caution">
    <text evidence="3">The sequence shown here is derived from an EMBL/GenBank/DDBJ whole genome shotgun (WGS) entry which is preliminary data.</text>
</comment>
<reference evidence="3 4" key="3">
    <citation type="submission" date="2019-11" db="EMBL/GenBank/DDBJ databases">
        <title>Type strains purchased from KCTC, JCM and DSMZ.</title>
        <authorList>
            <person name="Lu H."/>
        </authorList>
    </citation>
    <scope>NUCLEOTIDE SEQUENCE [LARGE SCALE GENOMIC DNA]</scope>
    <source>
        <strain evidence="3 4">KCTC 52429</strain>
    </source>
</reference>
<feature type="signal peptide" evidence="1">
    <location>
        <begin position="1"/>
        <end position="24"/>
    </location>
</feature>
<accession>A0A6I3SS57</accession>
<organism evidence="3 4">
    <name type="scientific">Pseudoduganella buxea</name>
    <dbReference type="NCBI Taxonomy" id="1949069"/>
    <lineage>
        <taxon>Bacteria</taxon>
        <taxon>Pseudomonadati</taxon>
        <taxon>Pseudomonadota</taxon>
        <taxon>Betaproteobacteria</taxon>
        <taxon>Burkholderiales</taxon>
        <taxon>Oxalobacteraceae</taxon>
        <taxon>Telluria group</taxon>
        <taxon>Pseudoduganella</taxon>
    </lineage>
</organism>
<evidence type="ECO:0000256" key="1">
    <source>
        <dbReference type="SAM" id="SignalP"/>
    </source>
</evidence>
<evidence type="ECO:0000313" key="2">
    <source>
        <dbReference type="EMBL" id="GGB97354.1"/>
    </source>
</evidence>
<dbReference type="AlphaFoldDB" id="A0A6I3SS57"/>
<name>A0A6I3SS57_9BURK</name>
<evidence type="ECO:0008006" key="6">
    <source>
        <dbReference type="Google" id="ProtNLM"/>
    </source>
</evidence>
<dbReference type="RefSeq" id="WP_155469285.1">
    <property type="nucleotide sequence ID" value="NZ_BMKG01000007.1"/>
</dbReference>
<keyword evidence="1" id="KW-0732">Signal</keyword>
<evidence type="ECO:0000313" key="4">
    <source>
        <dbReference type="Proteomes" id="UP000430634"/>
    </source>
</evidence>
<keyword evidence="5" id="KW-1185">Reference proteome</keyword>
<feature type="chain" id="PRO_5026173806" description="Gel scht" evidence="1">
    <location>
        <begin position="25"/>
        <end position="151"/>
    </location>
</feature>
<reference evidence="5" key="2">
    <citation type="journal article" date="2019" name="Int. J. Syst. Evol. Microbiol.">
        <title>The Global Catalogue of Microorganisms (GCM) 10K type strain sequencing project: providing services to taxonomists for standard genome sequencing and annotation.</title>
        <authorList>
            <consortium name="The Broad Institute Genomics Platform"/>
            <consortium name="The Broad Institute Genome Sequencing Center for Infectious Disease"/>
            <person name="Wu L."/>
            <person name="Ma J."/>
        </authorList>
    </citation>
    <scope>NUCLEOTIDE SEQUENCE [LARGE SCALE GENOMIC DNA]</scope>
    <source>
        <strain evidence="5">CGMCC 1.15931</strain>
    </source>
</reference>
<dbReference type="OrthoDB" id="8703552at2"/>
<dbReference type="EMBL" id="BMKG01000007">
    <property type="protein sequence ID" value="GGB97354.1"/>
    <property type="molecule type" value="Genomic_DNA"/>
</dbReference>
<dbReference type="Proteomes" id="UP000622638">
    <property type="component" value="Unassembled WGS sequence"/>
</dbReference>
<protein>
    <recommendedName>
        <fullName evidence="6">Gel scht</fullName>
    </recommendedName>
</protein>
<dbReference type="EMBL" id="WNKZ01000007">
    <property type="protein sequence ID" value="MTV51938.1"/>
    <property type="molecule type" value="Genomic_DNA"/>
</dbReference>
<reference evidence="2" key="4">
    <citation type="submission" date="2024-05" db="EMBL/GenBank/DDBJ databases">
        <authorList>
            <person name="Sun Q."/>
            <person name="Zhou Y."/>
        </authorList>
    </citation>
    <scope>NUCLEOTIDE SEQUENCE</scope>
    <source>
        <strain evidence="2">CGMCC 1.15931</strain>
    </source>
</reference>